<dbReference type="PIRSF" id="PIRSF005572">
    <property type="entry name" value="NifS"/>
    <property type="match status" value="1"/>
</dbReference>
<comment type="caution">
    <text evidence="15">The sequence shown here is derived from an EMBL/GenBank/DDBJ whole genome shotgun (WGS) entry which is preliminary data.</text>
</comment>
<dbReference type="Gene3D" id="1.10.260.50">
    <property type="match status" value="1"/>
</dbReference>
<dbReference type="PANTHER" id="PTHR11601">
    <property type="entry name" value="CYSTEINE DESULFURYLASE FAMILY MEMBER"/>
    <property type="match status" value="1"/>
</dbReference>
<reference evidence="15 16" key="1">
    <citation type="journal article" date="2011" name="Science">
        <title>Drosophila microbiome modulates host developmental and metabolic homeostasis via insulin signaling.</title>
        <authorList>
            <person name="Shin S.C."/>
            <person name="Kim S.H."/>
            <person name="You H."/>
            <person name="Kim B."/>
            <person name="Kim A.C."/>
            <person name="Lee K.A."/>
            <person name="Yoon J.H."/>
            <person name="Ryu J.H."/>
            <person name="Lee W.J."/>
        </authorList>
    </citation>
    <scope>NUCLEOTIDE SEQUENCE [LARGE SCALE GENOMIC DNA]</scope>
    <source>
        <strain evidence="15 16">DM001</strain>
    </source>
</reference>
<dbReference type="InterPro" id="IPR015421">
    <property type="entry name" value="PyrdxlP-dep_Trfase_major"/>
</dbReference>
<keyword evidence="11" id="KW-0535">Nitrogen fixation</keyword>
<evidence type="ECO:0000313" key="15">
    <source>
        <dbReference type="EMBL" id="EGE48492.1"/>
    </source>
</evidence>
<dbReference type="Proteomes" id="UP000018454">
    <property type="component" value="Unassembled WGS sequence"/>
</dbReference>
<gene>
    <name evidence="15" type="primary">iscS</name>
    <name evidence="15" type="ORF">APO_0586</name>
</gene>
<keyword evidence="7" id="KW-0479">Metal-binding</keyword>
<evidence type="ECO:0000256" key="5">
    <source>
        <dbReference type="ARBA" id="ARBA00013558"/>
    </source>
</evidence>
<dbReference type="EMBL" id="AEUP01000014">
    <property type="protein sequence ID" value="EGE48492.1"/>
    <property type="molecule type" value="Genomic_DNA"/>
</dbReference>
<dbReference type="SUPFAM" id="SSF53383">
    <property type="entry name" value="PLP-dependent transferases"/>
    <property type="match status" value="1"/>
</dbReference>
<keyword evidence="10" id="KW-0411">Iron-sulfur</keyword>
<dbReference type="Gene3D" id="3.90.1150.10">
    <property type="entry name" value="Aspartate Aminotransferase, domain 1"/>
    <property type="match status" value="1"/>
</dbReference>
<comment type="cofactor">
    <cofactor evidence="1">
        <name>pyridoxal 5'-phosphate</name>
        <dbReference type="ChEBI" id="CHEBI:597326"/>
    </cofactor>
</comment>
<dbReference type="GO" id="GO:0016226">
    <property type="term" value="P:iron-sulfur cluster assembly"/>
    <property type="evidence" value="ECO:0007669"/>
    <property type="project" value="TreeGrafter"/>
</dbReference>
<evidence type="ECO:0000256" key="11">
    <source>
        <dbReference type="ARBA" id="ARBA00023231"/>
    </source>
</evidence>
<dbReference type="InterPro" id="IPR015424">
    <property type="entry name" value="PyrdxlP-dep_Trfase"/>
</dbReference>
<comment type="catalytic activity">
    <reaction evidence="13">
        <text>(sulfur carrier)-H + L-cysteine = (sulfur carrier)-SH + L-alanine</text>
        <dbReference type="Rhea" id="RHEA:43892"/>
        <dbReference type="Rhea" id="RHEA-COMP:14737"/>
        <dbReference type="Rhea" id="RHEA-COMP:14739"/>
        <dbReference type="ChEBI" id="CHEBI:29917"/>
        <dbReference type="ChEBI" id="CHEBI:35235"/>
        <dbReference type="ChEBI" id="CHEBI:57972"/>
        <dbReference type="ChEBI" id="CHEBI:64428"/>
        <dbReference type="EC" id="2.8.1.7"/>
    </reaction>
</comment>
<dbReference type="Pfam" id="PF00266">
    <property type="entry name" value="Aminotran_5"/>
    <property type="match status" value="1"/>
</dbReference>
<evidence type="ECO:0000256" key="8">
    <source>
        <dbReference type="ARBA" id="ARBA00022898"/>
    </source>
</evidence>
<protein>
    <recommendedName>
        <fullName evidence="5">Cysteine desulfurase</fullName>
        <ecNumber evidence="4">2.8.1.7</ecNumber>
    </recommendedName>
    <alternativeName>
        <fullName evidence="12">Nitrogenase metalloclusters biosynthesis protein NifS</fullName>
    </alternativeName>
</protein>
<dbReference type="InterPro" id="IPR000192">
    <property type="entry name" value="Aminotrans_V_dom"/>
</dbReference>
<evidence type="ECO:0000256" key="2">
    <source>
        <dbReference type="ARBA" id="ARBA00003120"/>
    </source>
</evidence>
<dbReference type="GO" id="GO:0046872">
    <property type="term" value="F:metal ion binding"/>
    <property type="evidence" value="ECO:0007669"/>
    <property type="project" value="UniProtKB-KW"/>
</dbReference>
<dbReference type="GO" id="GO:0005829">
    <property type="term" value="C:cytosol"/>
    <property type="evidence" value="ECO:0007669"/>
    <property type="project" value="TreeGrafter"/>
</dbReference>
<evidence type="ECO:0000256" key="4">
    <source>
        <dbReference type="ARBA" id="ARBA00012239"/>
    </source>
</evidence>
<sequence>MECDRARCCSLYRILYPYGAKPGSYWAHGFSGVISIMASSIYFDHAATTPCDLRVRQVLLDVLDHENGNPHSTTHEAGMRAADRVAHARNQVASLIGADAKEIIFTSGATEANNLAIKGAVRHLAAQGSPRKRVITVATEHKCVLESVRNLAQEGFEPVVLPVDANGLLDPSVLQEALKVPTALVSIMAANNETGVLQDMPVLSALVNEAGALLHSDLAQAAGKIPVDVRAWGLALASVSSHKLYGPKGAGALFVRRRPRVRLVPLFSGGGQERGVRSGTVPGFLVAAFGEACQIVKQEMDAGFEHLSMLQRVFLNKLNAVLPGCEVNAVAAPRLPGIFNLRLPVGVSALDVVAVMPDLAVSLGSACSSAELAPSYVLEAMGLRREEAGRSLRLSPGRFTSAAEAERAAENLAQAVLRVRSVT</sequence>
<organism evidence="15 16">
    <name type="scientific">Acetobacter pomorum DM001</name>
    <dbReference type="NCBI Taxonomy" id="945681"/>
    <lineage>
        <taxon>Bacteria</taxon>
        <taxon>Pseudomonadati</taxon>
        <taxon>Pseudomonadota</taxon>
        <taxon>Alphaproteobacteria</taxon>
        <taxon>Acetobacterales</taxon>
        <taxon>Acetobacteraceae</taxon>
        <taxon>Acetobacter</taxon>
    </lineage>
</organism>
<feature type="domain" description="Aminotransferase class V" evidence="14">
    <location>
        <begin position="41"/>
        <end position="405"/>
    </location>
</feature>
<dbReference type="AlphaFoldDB" id="F1YRQ2"/>
<accession>F1YRQ2</accession>
<name>F1YRQ2_9PROT</name>
<evidence type="ECO:0000259" key="14">
    <source>
        <dbReference type="Pfam" id="PF00266"/>
    </source>
</evidence>
<dbReference type="Gene3D" id="3.40.640.10">
    <property type="entry name" value="Type I PLP-dependent aspartate aminotransferase-like (Major domain)"/>
    <property type="match status" value="1"/>
</dbReference>
<keyword evidence="9" id="KW-0408">Iron</keyword>
<keyword evidence="8" id="KW-0663">Pyridoxal phosphate</keyword>
<dbReference type="InterPro" id="IPR015422">
    <property type="entry name" value="PyrdxlP-dep_Trfase_small"/>
</dbReference>
<evidence type="ECO:0000256" key="9">
    <source>
        <dbReference type="ARBA" id="ARBA00023004"/>
    </source>
</evidence>
<evidence type="ECO:0000256" key="1">
    <source>
        <dbReference type="ARBA" id="ARBA00001933"/>
    </source>
</evidence>
<dbReference type="PANTHER" id="PTHR11601:SF34">
    <property type="entry name" value="CYSTEINE DESULFURASE"/>
    <property type="match status" value="1"/>
</dbReference>
<evidence type="ECO:0000256" key="10">
    <source>
        <dbReference type="ARBA" id="ARBA00023014"/>
    </source>
</evidence>
<dbReference type="InterPro" id="IPR016454">
    <property type="entry name" value="Cysteine_dSase"/>
</dbReference>
<evidence type="ECO:0000256" key="6">
    <source>
        <dbReference type="ARBA" id="ARBA00022679"/>
    </source>
</evidence>
<dbReference type="EC" id="2.8.1.7" evidence="4"/>
<evidence type="ECO:0000256" key="12">
    <source>
        <dbReference type="ARBA" id="ARBA00031911"/>
    </source>
</evidence>
<evidence type="ECO:0000313" key="16">
    <source>
        <dbReference type="Proteomes" id="UP000018454"/>
    </source>
</evidence>
<comment type="function">
    <text evidence="2">Catalyzes the removal of elemental sulfur atoms from cysteine to produce alanine. Seems to participate in the biosynthesis of the nitrogenase metalloclusters by providing the inorganic sulfur required for the Fe-S core formation.</text>
</comment>
<keyword evidence="6" id="KW-0808">Transferase</keyword>
<dbReference type="FunFam" id="3.40.640.10:FF:000084">
    <property type="entry name" value="IscS-like cysteine desulfurase"/>
    <property type="match status" value="1"/>
</dbReference>
<evidence type="ECO:0000256" key="7">
    <source>
        <dbReference type="ARBA" id="ARBA00022723"/>
    </source>
</evidence>
<evidence type="ECO:0000256" key="13">
    <source>
        <dbReference type="ARBA" id="ARBA00050776"/>
    </source>
</evidence>
<dbReference type="GO" id="GO:0051536">
    <property type="term" value="F:iron-sulfur cluster binding"/>
    <property type="evidence" value="ECO:0007669"/>
    <property type="project" value="UniProtKB-KW"/>
</dbReference>
<evidence type="ECO:0000256" key="3">
    <source>
        <dbReference type="ARBA" id="ARBA00006490"/>
    </source>
</evidence>
<proteinExistence type="inferred from homology"/>
<dbReference type="GO" id="GO:0031071">
    <property type="term" value="F:cysteine desulfurase activity"/>
    <property type="evidence" value="ECO:0007669"/>
    <property type="project" value="UniProtKB-EC"/>
</dbReference>
<comment type="similarity">
    <text evidence="3">Belongs to the class-V pyridoxal-phosphate-dependent aminotransferase family. NifS/IscS subfamily.</text>
</comment>